<dbReference type="InterPro" id="IPR036736">
    <property type="entry name" value="ACP-like_sf"/>
</dbReference>
<name>A0ABV8IBK5_9ACTN</name>
<feature type="non-terminal residue" evidence="5">
    <location>
        <position position="1"/>
    </location>
</feature>
<dbReference type="RefSeq" id="WP_377291847.1">
    <property type="nucleotide sequence ID" value="NZ_JBHSBM010000031.1"/>
</dbReference>
<sequence>APPGGRAAGSAATEKLIAAIWCEVLERDRVGPDDNFFDIGGHSLALAAVHARLRARLGRELRMVDLFRYPNIRSLAAHLDARADGSAGTSQDGDSELARAISRAETRRNRTRRPRRVPSTIGQENDHDQ</sequence>
<dbReference type="PROSITE" id="PS50075">
    <property type="entry name" value="CARRIER"/>
    <property type="match status" value="1"/>
</dbReference>
<evidence type="ECO:0000259" key="4">
    <source>
        <dbReference type="PROSITE" id="PS50075"/>
    </source>
</evidence>
<dbReference type="PANTHER" id="PTHR45527">
    <property type="entry name" value="NONRIBOSOMAL PEPTIDE SYNTHETASE"/>
    <property type="match status" value="1"/>
</dbReference>
<keyword evidence="1" id="KW-0596">Phosphopantetheine</keyword>
<gene>
    <name evidence="5" type="ORF">ACFOWE_24900</name>
</gene>
<feature type="region of interest" description="Disordered" evidence="3">
    <location>
        <begin position="82"/>
        <end position="129"/>
    </location>
</feature>
<dbReference type="InterPro" id="IPR020806">
    <property type="entry name" value="PKS_PP-bd"/>
</dbReference>
<dbReference type="Gene3D" id="1.10.1200.10">
    <property type="entry name" value="ACP-like"/>
    <property type="match status" value="1"/>
</dbReference>
<dbReference type="Proteomes" id="UP001595850">
    <property type="component" value="Unassembled WGS sequence"/>
</dbReference>
<comment type="caution">
    <text evidence="5">The sequence shown here is derived from an EMBL/GenBank/DDBJ whole genome shotgun (WGS) entry which is preliminary data.</text>
</comment>
<keyword evidence="6" id="KW-1185">Reference proteome</keyword>
<dbReference type="InterPro" id="IPR009081">
    <property type="entry name" value="PP-bd_ACP"/>
</dbReference>
<dbReference type="EMBL" id="JBHSBM010000031">
    <property type="protein sequence ID" value="MFC4061551.1"/>
    <property type="molecule type" value="Genomic_DNA"/>
</dbReference>
<dbReference type="SMART" id="SM00823">
    <property type="entry name" value="PKS_PP"/>
    <property type="match status" value="1"/>
</dbReference>
<accession>A0ABV8IBK5</accession>
<evidence type="ECO:0000256" key="1">
    <source>
        <dbReference type="ARBA" id="ARBA00022450"/>
    </source>
</evidence>
<evidence type="ECO:0000256" key="3">
    <source>
        <dbReference type="SAM" id="MobiDB-lite"/>
    </source>
</evidence>
<dbReference type="SUPFAM" id="SSF47336">
    <property type="entry name" value="ACP-like"/>
    <property type="match status" value="1"/>
</dbReference>
<reference evidence="6" key="1">
    <citation type="journal article" date="2019" name="Int. J. Syst. Evol. Microbiol.">
        <title>The Global Catalogue of Microorganisms (GCM) 10K type strain sequencing project: providing services to taxonomists for standard genome sequencing and annotation.</title>
        <authorList>
            <consortium name="The Broad Institute Genomics Platform"/>
            <consortium name="The Broad Institute Genome Sequencing Center for Infectious Disease"/>
            <person name="Wu L."/>
            <person name="Ma J."/>
        </authorList>
    </citation>
    <scope>NUCLEOTIDE SEQUENCE [LARGE SCALE GENOMIC DNA]</scope>
    <source>
        <strain evidence="6">TBRC 4489</strain>
    </source>
</reference>
<evidence type="ECO:0000313" key="6">
    <source>
        <dbReference type="Proteomes" id="UP001595850"/>
    </source>
</evidence>
<protein>
    <submittedName>
        <fullName evidence="5">Phosphopantetheine-binding protein</fullName>
    </submittedName>
</protein>
<dbReference type="Pfam" id="PF00550">
    <property type="entry name" value="PP-binding"/>
    <property type="match status" value="1"/>
</dbReference>
<organism evidence="5 6">
    <name type="scientific">Planomonospora corallina</name>
    <dbReference type="NCBI Taxonomy" id="1806052"/>
    <lineage>
        <taxon>Bacteria</taxon>
        <taxon>Bacillati</taxon>
        <taxon>Actinomycetota</taxon>
        <taxon>Actinomycetes</taxon>
        <taxon>Streptosporangiales</taxon>
        <taxon>Streptosporangiaceae</taxon>
        <taxon>Planomonospora</taxon>
    </lineage>
</organism>
<evidence type="ECO:0000256" key="2">
    <source>
        <dbReference type="ARBA" id="ARBA00022553"/>
    </source>
</evidence>
<evidence type="ECO:0000313" key="5">
    <source>
        <dbReference type="EMBL" id="MFC4061551.1"/>
    </source>
</evidence>
<dbReference type="PANTHER" id="PTHR45527:SF1">
    <property type="entry name" value="FATTY ACID SYNTHASE"/>
    <property type="match status" value="1"/>
</dbReference>
<feature type="domain" description="Carrier" evidence="4">
    <location>
        <begin position="8"/>
        <end position="83"/>
    </location>
</feature>
<keyword evidence="2" id="KW-0597">Phosphoprotein</keyword>
<proteinExistence type="predicted"/>